<name>A0A391NU77_9EUKA</name>
<evidence type="ECO:0000313" key="3">
    <source>
        <dbReference type="Proteomes" id="UP000265618"/>
    </source>
</evidence>
<feature type="compositionally biased region" description="Gly residues" evidence="1">
    <location>
        <begin position="83"/>
        <end position="101"/>
    </location>
</feature>
<proteinExistence type="predicted"/>
<sequence length="156" mass="15996">MTCFGRPSQYRSRAYPGPSSYRHFLAVMSAGSDPGGGKPPAKKGPTASDMDWGVRTTAVDKPAPKPAANATPPSPPRKRPAGSVGGRGQGGPGQGGPGTGRPGAELKLGSQHIAQPRYTAMPDTNPAPPQAPKGRVGSRQPVGPVGSRGRGRKRRT</sequence>
<reference evidence="2 3" key="1">
    <citation type="journal article" date="2018" name="PLoS ONE">
        <title>The draft genome of Kipferlia bialata reveals reductive genome evolution in fornicate parasites.</title>
        <authorList>
            <person name="Tanifuji G."/>
            <person name="Takabayashi S."/>
            <person name="Kume K."/>
            <person name="Takagi M."/>
            <person name="Nakayama T."/>
            <person name="Kamikawa R."/>
            <person name="Inagaki Y."/>
            <person name="Hashimoto T."/>
        </authorList>
    </citation>
    <scope>NUCLEOTIDE SEQUENCE [LARGE SCALE GENOMIC DNA]</scope>
    <source>
        <strain evidence="2">NY0173</strain>
    </source>
</reference>
<accession>A0A391NU77</accession>
<dbReference type="Proteomes" id="UP000265618">
    <property type="component" value="Unassembled WGS sequence"/>
</dbReference>
<gene>
    <name evidence="2" type="ORF">KIPB_005813</name>
</gene>
<evidence type="ECO:0000313" key="2">
    <source>
        <dbReference type="EMBL" id="GCA62788.1"/>
    </source>
</evidence>
<keyword evidence="3" id="KW-1185">Reference proteome</keyword>
<evidence type="ECO:0000256" key="1">
    <source>
        <dbReference type="SAM" id="MobiDB-lite"/>
    </source>
</evidence>
<dbReference type="EMBL" id="BDIP01001407">
    <property type="protein sequence ID" value="GCA62788.1"/>
    <property type="molecule type" value="Genomic_DNA"/>
</dbReference>
<protein>
    <submittedName>
        <fullName evidence="2">Uncharacterized protein</fullName>
    </submittedName>
</protein>
<comment type="caution">
    <text evidence="2">The sequence shown here is derived from an EMBL/GenBank/DDBJ whole genome shotgun (WGS) entry which is preliminary data.</text>
</comment>
<dbReference type="AlphaFoldDB" id="A0A391NU77"/>
<organism evidence="2 3">
    <name type="scientific">Kipferlia bialata</name>
    <dbReference type="NCBI Taxonomy" id="797122"/>
    <lineage>
        <taxon>Eukaryota</taxon>
        <taxon>Metamonada</taxon>
        <taxon>Carpediemonas-like organisms</taxon>
        <taxon>Kipferlia</taxon>
    </lineage>
</organism>
<feature type="region of interest" description="Disordered" evidence="1">
    <location>
        <begin position="26"/>
        <end position="156"/>
    </location>
</feature>